<comment type="caution">
    <text evidence="1">The sequence shown here is derived from an EMBL/GenBank/DDBJ whole genome shotgun (WGS) entry which is preliminary data.</text>
</comment>
<dbReference type="Proteomes" id="UP000694240">
    <property type="component" value="Chromosome 9"/>
</dbReference>
<proteinExistence type="predicted"/>
<reference evidence="1 2" key="1">
    <citation type="submission" date="2020-12" db="EMBL/GenBank/DDBJ databases">
        <title>Concerted genomic and epigenomic changes stabilize Arabidopsis allopolyploids.</title>
        <authorList>
            <person name="Chen Z."/>
        </authorList>
    </citation>
    <scope>NUCLEOTIDE SEQUENCE [LARGE SCALE GENOMIC DNA]</scope>
    <source>
        <strain evidence="1">Allo738</strain>
        <tissue evidence="1">Leaf</tissue>
    </source>
</reference>
<evidence type="ECO:0000313" key="2">
    <source>
        <dbReference type="Proteomes" id="UP000694240"/>
    </source>
</evidence>
<feature type="non-terminal residue" evidence="1">
    <location>
        <position position="35"/>
    </location>
</feature>
<keyword evidence="2" id="KW-1185">Reference proteome</keyword>
<name>A0A8T2AA72_9BRAS</name>
<gene>
    <name evidence="1" type="ORF">ISN45_Aa04g026490</name>
</gene>
<evidence type="ECO:0000313" key="1">
    <source>
        <dbReference type="EMBL" id="KAG7569998.1"/>
    </source>
</evidence>
<accession>A0A8T2AA72</accession>
<dbReference type="EMBL" id="JAEFBK010000009">
    <property type="protein sequence ID" value="KAG7569998.1"/>
    <property type="molecule type" value="Genomic_DNA"/>
</dbReference>
<protein>
    <submittedName>
        <fullName evidence="1">Uncharacterized protein</fullName>
    </submittedName>
</protein>
<dbReference type="AlphaFoldDB" id="A0A8T2AA72"/>
<organism evidence="1 2">
    <name type="scientific">Arabidopsis thaliana x Arabidopsis arenosa</name>
    <dbReference type="NCBI Taxonomy" id="1240361"/>
    <lineage>
        <taxon>Eukaryota</taxon>
        <taxon>Viridiplantae</taxon>
        <taxon>Streptophyta</taxon>
        <taxon>Embryophyta</taxon>
        <taxon>Tracheophyta</taxon>
        <taxon>Spermatophyta</taxon>
        <taxon>Magnoliopsida</taxon>
        <taxon>eudicotyledons</taxon>
        <taxon>Gunneridae</taxon>
        <taxon>Pentapetalae</taxon>
        <taxon>rosids</taxon>
        <taxon>malvids</taxon>
        <taxon>Brassicales</taxon>
        <taxon>Brassicaceae</taxon>
        <taxon>Camelineae</taxon>
        <taxon>Arabidopsis</taxon>
    </lineage>
</organism>
<sequence length="35" mass="3865">VESELLYECIGTRVSTCHSLMLSAKVPPTRPLGYI</sequence>
<feature type="non-terminal residue" evidence="1">
    <location>
        <position position="1"/>
    </location>
</feature>